<comment type="function">
    <text evidence="6">Could methylate the ribose at the nucleotide 34 wobble position in tRNA.</text>
</comment>
<sequence>MFNIVLHEPRIPGNVGTIGRLCFALNCKLHLIKPYGFGEITEKEVRRAGLDYWFDLEVYEYENIEKFWEKHPLNSRHFFATTKTTNTYFEADYQEEDFFYFGREDAGLPEEILNLNKEGCITIPMTNNARSLNIANSVSIVAYEALRQNFTKLKKNFS</sequence>
<comment type="catalytic activity">
    <reaction evidence="6">
        <text>5-carboxymethylaminomethyluridine(34) in tRNA(Leu) + S-adenosyl-L-methionine = 5-carboxymethylaminomethyl-2'-O-methyluridine(34) in tRNA(Leu) + S-adenosyl-L-homocysteine + H(+)</text>
        <dbReference type="Rhea" id="RHEA:43088"/>
        <dbReference type="Rhea" id="RHEA-COMP:10333"/>
        <dbReference type="Rhea" id="RHEA-COMP:10334"/>
        <dbReference type="ChEBI" id="CHEBI:15378"/>
        <dbReference type="ChEBI" id="CHEBI:57856"/>
        <dbReference type="ChEBI" id="CHEBI:59789"/>
        <dbReference type="ChEBI" id="CHEBI:74508"/>
        <dbReference type="ChEBI" id="CHEBI:74511"/>
        <dbReference type="EC" id="2.1.1.207"/>
    </reaction>
</comment>
<evidence type="ECO:0000256" key="4">
    <source>
        <dbReference type="ARBA" id="ARBA00022691"/>
    </source>
</evidence>
<dbReference type="EMBL" id="NXIE01000001">
    <property type="protein sequence ID" value="RXK14376.1"/>
    <property type="molecule type" value="Genomic_DNA"/>
</dbReference>
<feature type="binding site" evidence="6 7">
    <location>
        <position position="131"/>
    </location>
    <ligand>
        <name>S-adenosyl-L-methionine</name>
        <dbReference type="ChEBI" id="CHEBI:59789"/>
    </ligand>
</feature>
<dbReference type="Gene3D" id="3.40.1280.10">
    <property type="match status" value="1"/>
</dbReference>
<evidence type="ECO:0000256" key="3">
    <source>
        <dbReference type="ARBA" id="ARBA00022679"/>
    </source>
</evidence>
<dbReference type="HAMAP" id="MF_01885">
    <property type="entry name" value="tRNA_methyltr_TrmL"/>
    <property type="match status" value="1"/>
</dbReference>
<keyword evidence="2 6" id="KW-0489">Methyltransferase</keyword>
<comment type="subcellular location">
    <subcellularLocation>
        <location evidence="6">Cytoplasm</location>
    </subcellularLocation>
</comment>
<dbReference type="GO" id="GO:0005737">
    <property type="term" value="C:cytoplasm"/>
    <property type="evidence" value="ECO:0007669"/>
    <property type="project" value="UniProtKB-SubCell"/>
</dbReference>
<dbReference type="PANTHER" id="PTHR42971:SF1">
    <property type="entry name" value="TRNA (CYTIDINE(34)-2'-O)-METHYLTRANSFERASE"/>
    <property type="match status" value="1"/>
</dbReference>
<dbReference type="InterPro" id="IPR016914">
    <property type="entry name" value="TrmL"/>
</dbReference>
<dbReference type="PANTHER" id="PTHR42971">
    <property type="entry name" value="TRNA (CYTIDINE(34)-2'-O)-METHYLTRANSFERASE"/>
    <property type="match status" value="1"/>
</dbReference>
<comment type="catalytic activity">
    <reaction evidence="6">
        <text>cytidine(34) in tRNA + S-adenosyl-L-methionine = 2'-O-methylcytidine(34) in tRNA + S-adenosyl-L-homocysteine + H(+)</text>
        <dbReference type="Rhea" id="RHEA:43084"/>
        <dbReference type="Rhea" id="RHEA-COMP:10331"/>
        <dbReference type="Rhea" id="RHEA-COMP:10332"/>
        <dbReference type="ChEBI" id="CHEBI:15378"/>
        <dbReference type="ChEBI" id="CHEBI:57856"/>
        <dbReference type="ChEBI" id="CHEBI:59789"/>
        <dbReference type="ChEBI" id="CHEBI:74495"/>
        <dbReference type="ChEBI" id="CHEBI:82748"/>
        <dbReference type="EC" id="2.1.1.207"/>
    </reaction>
</comment>
<keyword evidence="3 6" id="KW-0808">Transferase</keyword>
<evidence type="ECO:0000256" key="6">
    <source>
        <dbReference type="HAMAP-Rule" id="MF_01885"/>
    </source>
</evidence>
<dbReference type="InterPro" id="IPR029026">
    <property type="entry name" value="tRNA_m1G_MTases_N"/>
</dbReference>
<dbReference type="EC" id="2.1.1.207" evidence="6"/>
<keyword evidence="4 6" id="KW-0949">S-adenosyl-L-methionine</keyword>
<dbReference type="GO" id="GO:0141098">
    <property type="term" value="F:tRNA (cytidine(34)-2'-O)-methyltransferase activity"/>
    <property type="evidence" value="ECO:0007669"/>
    <property type="project" value="RHEA"/>
</dbReference>
<keyword evidence="5 6" id="KW-0819">tRNA processing</keyword>
<accession>A0A4V1M1M3</accession>
<dbReference type="CDD" id="cd18094">
    <property type="entry name" value="SpoU-like_TrmL"/>
    <property type="match status" value="1"/>
</dbReference>
<dbReference type="AlphaFoldDB" id="A0A4V1M1M3"/>
<dbReference type="RefSeq" id="WP_129060515.1">
    <property type="nucleotide sequence ID" value="NZ_NXIE01000001.1"/>
</dbReference>
<dbReference type="Pfam" id="PF00588">
    <property type="entry name" value="SpoU_methylase"/>
    <property type="match status" value="1"/>
</dbReference>
<keyword evidence="1 6" id="KW-0963">Cytoplasm</keyword>
<gene>
    <name evidence="9" type="ORF">CP965_02705</name>
</gene>
<dbReference type="PIRSF" id="PIRSF029256">
    <property type="entry name" value="SpoU_TrmH_prd"/>
    <property type="match status" value="1"/>
</dbReference>
<feature type="binding site" evidence="6 7">
    <location>
        <position position="102"/>
    </location>
    <ligand>
        <name>S-adenosyl-L-methionine</name>
        <dbReference type="ChEBI" id="CHEBI:59789"/>
    </ligand>
</feature>
<name>A0A4V1M1M3_9BACT</name>
<comment type="similarity">
    <text evidence="6">Belongs to the class IV-like SAM-binding methyltransferase superfamily. RNA methyltransferase TrmH family. TrmL subfamily.</text>
</comment>
<dbReference type="SUPFAM" id="SSF75217">
    <property type="entry name" value="alpha/beta knot"/>
    <property type="match status" value="1"/>
</dbReference>
<evidence type="ECO:0000313" key="9">
    <source>
        <dbReference type="EMBL" id="RXK14376.1"/>
    </source>
</evidence>
<keyword evidence="10" id="KW-1185">Reference proteome</keyword>
<evidence type="ECO:0000313" key="10">
    <source>
        <dbReference type="Proteomes" id="UP000289718"/>
    </source>
</evidence>
<dbReference type="Proteomes" id="UP000289718">
    <property type="component" value="Unassembled WGS sequence"/>
</dbReference>
<proteinExistence type="inferred from homology"/>
<evidence type="ECO:0000256" key="5">
    <source>
        <dbReference type="ARBA" id="ARBA00022694"/>
    </source>
</evidence>
<organism evidence="9 10">
    <name type="scientific">Halarcobacter mediterraneus</name>
    <dbReference type="NCBI Taxonomy" id="2023153"/>
    <lineage>
        <taxon>Bacteria</taxon>
        <taxon>Pseudomonadati</taxon>
        <taxon>Campylobacterota</taxon>
        <taxon>Epsilonproteobacteria</taxon>
        <taxon>Campylobacterales</taxon>
        <taxon>Arcobacteraceae</taxon>
        <taxon>Halarcobacter</taxon>
    </lineage>
</organism>
<dbReference type="InterPro" id="IPR001537">
    <property type="entry name" value="SpoU_MeTrfase"/>
</dbReference>
<feature type="domain" description="tRNA/rRNA methyltransferase SpoU type" evidence="8">
    <location>
        <begin position="2"/>
        <end position="143"/>
    </location>
</feature>
<dbReference type="OrthoDB" id="9789043at2"/>
<evidence type="ECO:0000259" key="8">
    <source>
        <dbReference type="Pfam" id="PF00588"/>
    </source>
</evidence>
<comment type="caution">
    <text evidence="9">The sequence shown here is derived from an EMBL/GenBank/DDBJ whole genome shotgun (WGS) entry which is preliminary data.</text>
</comment>
<evidence type="ECO:0000256" key="7">
    <source>
        <dbReference type="PIRSR" id="PIRSR029256-1"/>
    </source>
</evidence>
<feature type="binding site" evidence="6 7">
    <location>
        <position position="123"/>
    </location>
    <ligand>
        <name>S-adenosyl-L-methionine</name>
        <dbReference type="ChEBI" id="CHEBI:59789"/>
    </ligand>
</feature>
<reference evidence="9 10" key="1">
    <citation type="submission" date="2017-09" db="EMBL/GenBank/DDBJ databases">
        <title>Genomics of the genus Arcobacter.</title>
        <authorList>
            <person name="Perez-Cataluna A."/>
            <person name="Figueras M.J."/>
            <person name="Salas-Masso N."/>
        </authorList>
    </citation>
    <scope>NUCLEOTIDE SEQUENCE [LARGE SCALE GENOMIC DNA]</scope>
    <source>
        <strain evidence="9 10">F156-34</strain>
    </source>
</reference>
<dbReference type="GO" id="GO:0003723">
    <property type="term" value="F:RNA binding"/>
    <property type="evidence" value="ECO:0007669"/>
    <property type="project" value="InterPro"/>
</dbReference>
<comment type="caution">
    <text evidence="6">Lacks conserved residue(s) required for the propagation of feature annotation.</text>
</comment>
<dbReference type="GO" id="GO:0141102">
    <property type="term" value="F:tRNA (5-carboxymethylaminomethyluridine(34)-2'-O)-methyltransferase activity"/>
    <property type="evidence" value="ECO:0007669"/>
    <property type="project" value="RHEA"/>
</dbReference>
<evidence type="ECO:0000256" key="2">
    <source>
        <dbReference type="ARBA" id="ARBA00022603"/>
    </source>
</evidence>
<dbReference type="GO" id="GO:0002130">
    <property type="term" value="P:wobble position ribose methylation"/>
    <property type="evidence" value="ECO:0007669"/>
    <property type="project" value="TreeGrafter"/>
</dbReference>
<dbReference type="InterPro" id="IPR029028">
    <property type="entry name" value="Alpha/beta_knot_MTases"/>
</dbReference>
<protein>
    <recommendedName>
        <fullName evidence="6">Putative tRNA (cytidine(34)-2'-O)-methyltransferase</fullName>
        <ecNumber evidence="6">2.1.1.207</ecNumber>
    </recommendedName>
    <alternativeName>
        <fullName evidence="6">tRNA (cytidine/uridine-2'-O-)-methyltransferase</fullName>
    </alternativeName>
</protein>
<evidence type="ECO:0000256" key="1">
    <source>
        <dbReference type="ARBA" id="ARBA00022490"/>
    </source>
</evidence>